<feature type="region of interest" description="Disordered" evidence="1">
    <location>
        <begin position="89"/>
        <end position="108"/>
    </location>
</feature>
<protein>
    <submittedName>
        <fullName evidence="2">Uncharacterized protein</fullName>
    </submittedName>
</protein>
<sequence>MAFGAFKKCDLGSASVEGDAGVDHGVTDFDDLSVQASFRIVGAGGEGVCLAEAWPHARGPVPERLQGGGEGGGALVTQVVLGAADGGLDREAGTEEQEREQREWPVGRLDGVHEVELPGDVGDVHDDHRNAQGNAERRAQGQERGGEALDAGAVAVLPGGEGQHGGDDDATVDEVDDRVGRSGGFVSEVAHELGGGRATVDEQERDGDREQRDCEHGDADDGAYEAGPVFAGSHDAATEEEQPGHEQRVRDEGGDVGSTEEWVDGGVDGVHVQGHRDGDGDRCVGDAPVGAFAAEDEQARHECPHERRDERLDHPKTSE</sequence>
<evidence type="ECO:0000256" key="1">
    <source>
        <dbReference type="SAM" id="MobiDB-lite"/>
    </source>
</evidence>
<accession>A0A644XTG3</accession>
<gene>
    <name evidence="2" type="ORF">SDC9_65869</name>
</gene>
<feature type="compositionally biased region" description="Basic and acidic residues" evidence="1">
    <location>
        <begin position="274"/>
        <end position="284"/>
    </location>
</feature>
<dbReference type="EMBL" id="VSSQ01003179">
    <property type="protein sequence ID" value="MPM19445.1"/>
    <property type="molecule type" value="Genomic_DNA"/>
</dbReference>
<organism evidence="2">
    <name type="scientific">bioreactor metagenome</name>
    <dbReference type="NCBI Taxonomy" id="1076179"/>
    <lineage>
        <taxon>unclassified sequences</taxon>
        <taxon>metagenomes</taxon>
        <taxon>ecological metagenomes</taxon>
    </lineage>
</organism>
<reference evidence="2" key="1">
    <citation type="submission" date="2019-08" db="EMBL/GenBank/DDBJ databases">
        <authorList>
            <person name="Kucharzyk K."/>
            <person name="Murdoch R.W."/>
            <person name="Higgins S."/>
            <person name="Loffler F."/>
        </authorList>
    </citation>
    <scope>NUCLEOTIDE SEQUENCE</scope>
</reference>
<evidence type="ECO:0000313" key="2">
    <source>
        <dbReference type="EMBL" id="MPM19445.1"/>
    </source>
</evidence>
<proteinExistence type="predicted"/>
<comment type="caution">
    <text evidence="2">The sequence shown here is derived from an EMBL/GenBank/DDBJ whole genome shotgun (WGS) entry which is preliminary data.</text>
</comment>
<feature type="region of interest" description="Disordered" evidence="1">
    <location>
        <begin position="116"/>
        <end position="146"/>
    </location>
</feature>
<feature type="compositionally biased region" description="Basic and acidic residues" evidence="1">
    <location>
        <begin position="99"/>
        <end position="108"/>
    </location>
</feature>
<feature type="compositionally biased region" description="Basic and acidic residues" evidence="1">
    <location>
        <begin position="242"/>
        <end position="253"/>
    </location>
</feature>
<name>A0A644XTG3_9ZZZZ</name>
<feature type="region of interest" description="Disordered" evidence="1">
    <location>
        <begin position="187"/>
        <end position="319"/>
    </location>
</feature>
<dbReference type="AlphaFoldDB" id="A0A644XTG3"/>
<feature type="compositionally biased region" description="Basic and acidic residues" evidence="1">
    <location>
        <begin position="297"/>
        <end position="319"/>
    </location>
</feature>
<feature type="compositionally biased region" description="Basic and acidic residues" evidence="1">
    <location>
        <begin position="199"/>
        <end position="219"/>
    </location>
</feature>